<sequence>MLRTGGTLLLYAAPVLILSYLWNPKQPRIFWSLLMACFEIAEEVENATWPNFQDPAKHGSQRQSRTIDGVVLAKIHLRKPTTIRTSCTEAQSGYQGTSMKLWGGWTSWKSQTGRCAVCLLDNT</sequence>
<dbReference type="AlphaFoldDB" id="A0A8K0X6Q3"/>
<dbReference type="EMBL" id="JAGPXD010000002">
    <property type="protein sequence ID" value="KAH7367814.1"/>
    <property type="molecule type" value="Genomic_DNA"/>
</dbReference>
<protein>
    <submittedName>
        <fullName evidence="1">Uncharacterized protein</fullName>
    </submittedName>
</protein>
<gene>
    <name evidence="1" type="ORF">B0T11DRAFT_276024</name>
</gene>
<comment type="caution">
    <text evidence="1">The sequence shown here is derived from an EMBL/GenBank/DDBJ whole genome shotgun (WGS) entry which is preliminary data.</text>
</comment>
<name>A0A8K0X6Q3_9PEZI</name>
<evidence type="ECO:0000313" key="2">
    <source>
        <dbReference type="Proteomes" id="UP000813385"/>
    </source>
</evidence>
<dbReference type="Proteomes" id="UP000813385">
    <property type="component" value="Unassembled WGS sequence"/>
</dbReference>
<evidence type="ECO:0000313" key="1">
    <source>
        <dbReference type="EMBL" id="KAH7367814.1"/>
    </source>
</evidence>
<accession>A0A8K0X6Q3</accession>
<organism evidence="1 2">
    <name type="scientific">Plectosphaerella cucumerina</name>
    <dbReference type="NCBI Taxonomy" id="40658"/>
    <lineage>
        <taxon>Eukaryota</taxon>
        <taxon>Fungi</taxon>
        <taxon>Dikarya</taxon>
        <taxon>Ascomycota</taxon>
        <taxon>Pezizomycotina</taxon>
        <taxon>Sordariomycetes</taxon>
        <taxon>Hypocreomycetidae</taxon>
        <taxon>Glomerellales</taxon>
        <taxon>Plectosphaerellaceae</taxon>
        <taxon>Plectosphaerella</taxon>
    </lineage>
</organism>
<reference evidence="1" key="1">
    <citation type="journal article" date="2021" name="Nat. Commun.">
        <title>Genetic determinants of endophytism in the Arabidopsis root mycobiome.</title>
        <authorList>
            <person name="Mesny F."/>
            <person name="Miyauchi S."/>
            <person name="Thiergart T."/>
            <person name="Pickel B."/>
            <person name="Atanasova L."/>
            <person name="Karlsson M."/>
            <person name="Huettel B."/>
            <person name="Barry K.W."/>
            <person name="Haridas S."/>
            <person name="Chen C."/>
            <person name="Bauer D."/>
            <person name="Andreopoulos W."/>
            <person name="Pangilinan J."/>
            <person name="LaButti K."/>
            <person name="Riley R."/>
            <person name="Lipzen A."/>
            <person name="Clum A."/>
            <person name="Drula E."/>
            <person name="Henrissat B."/>
            <person name="Kohler A."/>
            <person name="Grigoriev I.V."/>
            <person name="Martin F.M."/>
            <person name="Hacquard S."/>
        </authorList>
    </citation>
    <scope>NUCLEOTIDE SEQUENCE</scope>
    <source>
        <strain evidence="1">MPI-CAGE-AT-0016</strain>
    </source>
</reference>
<proteinExistence type="predicted"/>
<keyword evidence="2" id="KW-1185">Reference proteome</keyword>